<evidence type="ECO:0008006" key="4">
    <source>
        <dbReference type="Google" id="ProtNLM"/>
    </source>
</evidence>
<reference evidence="2 3" key="1">
    <citation type="submission" date="2020-03" db="EMBL/GenBank/DDBJ databases">
        <title>Roseomonas selenitidurans sp. nov. isolated from soil.</title>
        <authorList>
            <person name="Liu H."/>
        </authorList>
    </citation>
    <scope>NUCLEOTIDE SEQUENCE [LARGE SCALE GENOMIC DNA]</scope>
    <source>
        <strain evidence="2 3">JCM 15073</strain>
    </source>
</reference>
<protein>
    <recommendedName>
        <fullName evidence="4">Tetratricopeptide repeat protein</fullName>
    </recommendedName>
</protein>
<dbReference type="PROSITE" id="PS51257">
    <property type="entry name" value="PROKAR_LIPOPROTEIN"/>
    <property type="match status" value="1"/>
</dbReference>
<keyword evidence="1" id="KW-0732">Signal</keyword>
<evidence type="ECO:0000313" key="3">
    <source>
        <dbReference type="Proteomes" id="UP000765160"/>
    </source>
</evidence>
<dbReference type="RefSeq" id="WP_168048141.1">
    <property type="nucleotide sequence ID" value="NZ_JAATJR010000002.1"/>
</dbReference>
<keyword evidence="3" id="KW-1185">Reference proteome</keyword>
<gene>
    <name evidence="2" type="ORF">HB662_05760</name>
</gene>
<evidence type="ECO:0000313" key="2">
    <source>
        <dbReference type="EMBL" id="NKE44274.1"/>
    </source>
</evidence>
<sequence>MKPALLVLALLLAACGGRAAPEGPPRDTVLDRAADSARDALNQDQPAVAARLYARALDRARERDDAAAIDAMGFGQATAALAHGDAPAALSVARQVRAGLARRGRGASAGLLLAEATALFRLGRMTEAEALARVVAGRGAEHPAAALRAHFLLGLLAAGRGELAGVLAARAAIGAPRDPAFRADAVELEGAAALLRRDAAGARLHAATAADLRRDSLDYRGLSRALALQGAALERLGDPVAAADAWLRAGQGAAMRGEAADARRWLAEARRLAGGRAELLAAIDRAAEALAP</sequence>
<comment type="caution">
    <text evidence="2">The sequence shown here is derived from an EMBL/GenBank/DDBJ whole genome shotgun (WGS) entry which is preliminary data.</text>
</comment>
<name>A0ABX1EVK1_9PROT</name>
<accession>A0ABX1EVK1</accession>
<dbReference type="Proteomes" id="UP000765160">
    <property type="component" value="Unassembled WGS sequence"/>
</dbReference>
<proteinExistence type="predicted"/>
<evidence type="ECO:0000256" key="1">
    <source>
        <dbReference type="SAM" id="SignalP"/>
    </source>
</evidence>
<feature type="signal peptide" evidence="1">
    <location>
        <begin position="1"/>
        <end position="19"/>
    </location>
</feature>
<dbReference type="EMBL" id="JAAVTX010000002">
    <property type="protein sequence ID" value="NKE44274.1"/>
    <property type="molecule type" value="Genomic_DNA"/>
</dbReference>
<organism evidence="2 3">
    <name type="scientific">Falsiroseomonas frigidaquae</name>
    <dbReference type="NCBI Taxonomy" id="487318"/>
    <lineage>
        <taxon>Bacteria</taxon>
        <taxon>Pseudomonadati</taxon>
        <taxon>Pseudomonadota</taxon>
        <taxon>Alphaproteobacteria</taxon>
        <taxon>Acetobacterales</taxon>
        <taxon>Roseomonadaceae</taxon>
        <taxon>Falsiroseomonas</taxon>
    </lineage>
</organism>
<feature type="chain" id="PRO_5045303046" description="Tetratricopeptide repeat protein" evidence="1">
    <location>
        <begin position="20"/>
        <end position="292"/>
    </location>
</feature>